<accession>A0ABP0N366</accession>
<feature type="non-terminal residue" evidence="2">
    <location>
        <position position="1"/>
    </location>
</feature>
<evidence type="ECO:0000313" key="2">
    <source>
        <dbReference type="EMBL" id="CAK9056769.1"/>
    </source>
</evidence>
<sequence>LTSGLSDQDLDQLLWIQTKLGPRTSVKDLLVRPDNQPENIEAEEGPAAGEGQPGEGQKQVQNQPPYHTVVGKDGEVTAYARASGLKFVIAPKGAPVSMIYRQCQFHLMLAGTNTTSEQLGLAWQYG</sequence>
<gene>
    <name evidence="2" type="ORF">SCF082_LOCUS30551</name>
</gene>
<organism evidence="2 3">
    <name type="scientific">Durusdinium trenchii</name>
    <dbReference type="NCBI Taxonomy" id="1381693"/>
    <lineage>
        <taxon>Eukaryota</taxon>
        <taxon>Sar</taxon>
        <taxon>Alveolata</taxon>
        <taxon>Dinophyceae</taxon>
        <taxon>Suessiales</taxon>
        <taxon>Symbiodiniaceae</taxon>
        <taxon>Durusdinium</taxon>
    </lineage>
</organism>
<comment type="caution">
    <text evidence="2">The sequence shown here is derived from an EMBL/GenBank/DDBJ whole genome shotgun (WGS) entry which is preliminary data.</text>
</comment>
<evidence type="ECO:0000313" key="3">
    <source>
        <dbReference type="Proteomes" id="UP001642464"/>
    </source>
</evidence>
<name>A0ABP0N366_9DINO</name>
<evidence type="ECO:0000256" key="1">
    <source>
        <dbReference type="SAM" id="MobiDB-lite"/>
    </source>
</evidence>
<dbReference type="EMBL" id="CAXAMM010025302">
    <property type="protein sequence ID" value="CAK9056769.1"/>
    <property type="molecule type" value="Genomic_DNA"/>
</dbReference>
<proteinExistence type="predicted"/>
<protein>
    <submittedName>
        <fullName evidence="2">Uncharacterized protein</fullName>
    </submittedName>
</protein>
<reference evidence="2 3" key="1">
    <citation type="submission" date="2024-02" db="EMBL/GenBank/DDBJ databases">
        <authorList>
            <person name="Chen Y."/>
            <person name="Shah S."/>
            <person name="Dougan E. K."/>
            <person name="Thang M."/>
            <person name="Chan C."/>
        </authorList>
    </citation>
    <scope>NUCLEOTIDE SEQUENCE [LARGE SCALE GENOMIC DNA]</scope>
</reference>
<feature type="non-terminal residue" evidence="2">
    <location>
        <position position="126"/>
    </location>
</feature>
<feature type="region of interest" description="Disordered" evidence="1">
    <location>
        <begin position="27"/>
        <end position="68"/>
    </location>
</feature>
<keyword evidence="3" id="KW-1185">Reference proteome</keyword>
<dbReference type="Proteomes" id="UP001642464">
    <property type="component" value="Unassembled WGS sequence"/>
</dbReference>